<sequence>MWSCMSNFGGHPWSFGTIIFLLILGFLAFTVIRAVSGRRDTRNHFSDRNDSLEILKMRLARGEIGAEEFERLKSYLQAQL</sequence>
<evidence type="ECO:0000259" key="2">
    <source>
        <dbReference type="Pfam" id="PF09851"/>
    </source>
</evidence>
<feature type="domain" description="SHOCT" evidence="2">
    <location>
        <begin position="50"/>
        <end position="73"/>
    </location>
</feature>
<dbReference type="AlphaFoldDB" id="A0A644T2U7"/>
<dbReference type="InterPro" id="IPR018649">
    <property type="entry name" value="SHOCT"/>
</dbReference>
<evidence type="ECO:0000256" key="1">
    <source>
        <dbReference type="SAM" id="Phobius"/>
    </source>
</evidence>
<dbReference type="Pfam" id="PF09851">
    <property type="entry name" value="SHOCT"/>
    <property type="match status" value="1"/>
</dbReference>
<protein>
    <recommendedName>
        <fullName evidence="2">SHOCT domain-containing protein</fullName>
    </recommendedName>
</protein>
<organism evidence="3">
    <name type="scientific">bioreactor metagenome</name>
    <dbReference type="NCBI Taxonomy" id="1076179"/>
    <lineage>
        <taxon>unclassified sequences</taxon>
        <taxon>metagenomes</taxon>
        <taxon>ecological metagenomes</taxon>
    </lineage>
</organism>
<accession>A0A644T2U7</accession>
<name>A0A644T2U7_9ZZZZ</name>
<keyword evidence="1" id="KW-0812">Transmembrane</keyword>
<keyword evidence="1" id="KW-0472">Membrane</keyword>
<dbReference type="EMBL" id="VSSQ01000014">
    <property type="protein sequence ID" value="MPL61233.1"/>
    <property type="molecule type" value="Genomic_DNA"/>
</dbReference>
<gene>
    <name evidence="3" type="ORF">SDC9_06803</name>
</gene>
<reference evidence="3" key="1">
    <citation type="submission" date="2019-08" db="EMBL/GenBank/DDBJ databases">
        <authorList>
            <person name="Kucharzyk K."/>
            <person name="Murdoch R.W."/>
            <person name="Higgins S."/>
            <person name="Loffler F."/>
        </authorList>
    </citation>
    <scope>NUCLEOTIDE SEQUENCE</scope>
</reference>
<keyword evidence="1" id="KW-1133">Transmembrane helix</keyword>
<proteinExistence type="predicted"/>
<comment type="caution">
    <text evidence="3">The sequence shown here is derived from an EMBL/GenBank/DDBJ whole genome shotgun (WGS) entry which is preliminary data.</text>
</comment>
<feature type="transmembrane region" description="Helical" evidence="1">
    <location>
        <begin position="12"/>
        <end position="32"/>
    </location>
</feature>
<evidence type="ECO:0000313" key="3">
    <source>
        <dbReference type="EMBL" id="MPL61233.1"/>
    </source>
</evidence>